<protein>
    <submittedName>
        <fullName evidence="1">Uncharacterized protein</fullName>
    </submittedName>
</protein>
<proteinExistence type="predicted"/>
<evidence type="ECO:0000313" key="2">
    <source>
        <dbReference type="Proteomes" id="UP001229421"/>
    </source>
</evidence>
<gene>
    <name evidence="1" type="ORF">QVD17_19805</name>
</gene>
<name>A0AAD8KK41_TARER</name>
<evidence type="ECO:0000313" key="1">
    <source>
        <dbReference type="EMBL" id="KAK1424475.1"/>
    </source>
</evidence>
<dbReference type="Proteomes" id="UP001229421">
    <property type="component" value="Unassembled WGS sequence"/>
</dbReference>
<dbReference type="EMBL" id="JAUHHV010000005">
    <property type="protein sequence ID" value="KAK1424475.1"/>
    <property type="molecule type" value="Genomic_DNA"/>
</dbReference>
<dbReference type="AlphaFoldDB" id="A0AAD8KK41"/>
<sequence>MEFCIQRSKEVFESFGKKMTDTHGVDLTQHFFSDIEVCWCRVVDGRKHFVIGSLDPLFVFSVRKKFLRVLVKR</sequence>
<organism evidence="1 2">
    <name type="scientific">Tagetes erecta</name>
    <name type="common">African marigold</name>
    <dbReference type="NCBI Taxonomy" id="13708"/>
    <lineage>
        <taxon>Eukaryota</taxon>
        <taxon>Viridiplantae</taxon>
        <taxon>Streptophyta</taxon>
        <taxon>Embryophyta</taxon>
        <taxon>Tracheophyta</taxon>
        <taxon>Spermatophyta</taxon>
        <taxon>Magnoliopsida</taxon>
        <taxon>eudicotyledons</taxon>
        <taxon>Gunneridae</taxon>
        <taxon>Pentapetalae</taxon>
        <taxon>asterids</taxon>
        <taxon>campanulids</taxon>
        <taxon>Asterales</taxon>
        <taxon>Asteraceae</taxon>
        <taxon>Asteroideae</taxon>
        <taxon>Heliantheae alliance</taxon>
        <taxon>Tageteae</taxon>
        <taxon>Tagetes</taxon>
    </lineage>
</organism>
<reference evidence="1" key="1">
    <citation type="journal article" date="2023" name="bioRxiv">
        <title>Improved chromosome-level genome assembly for marigold (Tagetes erecta).</title>
        <authorList>
            <person name="Jiang F."/>
            <person name="Yuan L."/>
            <person name="Wang S."/>
            <person name="Wang H."/>
            <person name="Xu D."/>
            <person name="Wang A."/>
            <person name="Fan W."/>
        </authorList>
    </citation>
    <scope>NUCLEOTIDE SEQUENCE</scope>
    <source>
        <strain evidence="1">WSJ</strain>
        <tissue evidence="1">Leaf</tissue>
    </source>
</reference>
<accession>A0AAD8KK41</accession>
<keyword evidence="2" id="KW-1185">Reference proteome</keyword>
<comment type="caution">
    <text evidence="1">The sequence shown here is derived from an EMBL/GenBank/DDBJ whole genome shotgun (WGS) entry which is preliminary data.</text>
</comment>